<organism evidence="1 2">
    <name type="scientific">Fusarium keratoplasticum</name>
    <dbReference type="NCBI Taxonomy" id="1328300"/>
    <lineage>
        <taxon>Eukaryota</taxon>
        <taxon>Fungi</taxon>
        <taxon>Dikarya</taxon>
        <taxon>Ascomycota</taxon>
        <taxon>Pezizomycotina</taxon>
        <taxon>Sordariomycetes</taxon>
        <taxon>Hypocreomycetidae</taxon>
        <taxon>Hypocreales</taxon>
        <taxon>Nectriaceae</taxon>
        <taxon>Fusarium</taxon>
        <taxon>Fusarium solani species complex</taxon>
    </lineage>
</organism>
<accession>A0ACC0QZW9</accession>
<name>A0ACC0QZW9_9HYPO</name>
<dbReference type="Proteomes" id="UP001065298">
    <property type="component" value="Chromosome 4"/>
</dbReference>
<reference evidence="1" key="1">
    <citation type="submission" date="2022-06" db="EMBL/GenBank/DDBJ databases">
        <title>Fusarium solani species complex genomes reveal bases of compartmentalisation and animal pathogenesis.</title>
        <authorList>
            <person name="Tsai I.J."/>
        </authorList>
    </citation>
    <scope>NUCLEOTIDE SEQUENCE</scope>
    <source>
        <strain evidence="1">Fu6.1</strain>
    </source>
</reference>
<evidence type="ECO:0000313" key="2">
    <source>
        <dbReference type="Proteomes" id="UP001065298"/>
    </source>
</evidence>
<gene>
    <name evidence="1" type="ORF">NCS57_00585400</name>
</gene>
<protein>
    <submittedName>
        <fullName evidence="1">Uncharacterized protein</fullName>
    </submittedName>
</protein>
<proteinExistence type="predicted"/>
<dbReference type="EMBL" id="CM046506">
    <property type="protein sequence ID" value="KAI8671115.1"/>
    <property type="molecule type" value="Genomic_DNA"/>
</dbReference>
<comment type="caution">
    <text evidence="1">The sequence shown here is derived from an EMBL/GenBank/DDBJ whole genome shotgun (WGS) entry which is preliminary data.</text>
</comment>
<evidence type="ECO:0000313" key="1">
    <source>
        <dbReference type="EMBL" id="KAI8671115.1"/>
    </source>
</evidence>
<sequence length="136" mass="14799">MLCLGLISRFDIVPRTIALLSLILNLLLLLGCDKAHARLVSGVCAKFPVLGALSHTSRHASLSFHKSHLIMMGITCVLGQSRQKFPSQLIIPDFATDLTPQYDVTSPDSIGSRPQGLRELISALLADPAHHPMIYC</sequence>
<keyword evidence="2" id="KW-1185">Reference proteome</keyword>